<evidence type="ECO:0000256" key="5">
    <source>
        <dbReference type="ARBA" id="ARBA00023239"/>
    </source>
</evidence>
<dbReference type="NCBIfam" id="TIGR00247">
    <property type="entry name" value="endolytic transglycosylase MltG"/>
    <property type="match status" value="1"/>
</dbReference>
<comment type="caution">
    <text evidence="9">The sequence shown here is derived from an EMBL/GenBank/DDBJ whole genome shotgun (WGS) entry which is preliminary data.</text>
</comment>
<dbReference type="GO" id="GO:0005886">
    <property type="term" value="C:plasma membrane"/>
    <property type="evidence" value="ECO:0007669"/>
    <property type="project" value="UniProtKB-UniRule"/>
</dbReference>
<evidence type="ECO:0000256" key="2">
    <source>
        <dbReference type="ARBA" id="ARBA00022692"/>
    </source>
</evidence>
<dbReference type="eggNOG" id="COG1559">
    <property type="taxonomic scope" value="Bacteria"/>
</dbReference>
<keyword evidence="2 7" id="KW-0812">Transmembrane</keyword>
<keyword evidence="3 7" id="KW-1133">Transmembrane helix</keyword>
<feature type="site" description="Important for catalytic activity" evidence="7">
    <location>
        <position position="217"/>
    </location>
</feature>
<dbReference type="CDD" id="cd08010">
    <property type="entry name" value="MltG_like"/>
    <property type="match status" value="1"/>
</dbReference>
<dbReference type="InterPro" id="IPR003770">
    <property type="entry name" value="MLTG-like"/>
</dbReference>
<proteinExistence type="inferred from homology"/>
<dbReference type="PANTHER" id="PTHR30518:SF2">
    <property type="entry name" value="ENDOLYTIC MUREIN TRANSGLYCOSYLASE"/>
    <property type="match status" value="1"/>
</dbReference>
<dbReference type="PANTHER" id="PTHR30518">
    <property type="entry name" value="ENDOLYTIC MUREIN TRANSGLYCOSYLASE"/>
    <property type="match status" value="1"/>
</dbReference>
<dbReference type="Gene3D" id="3.30.160.60">
    <property type="entry name" value="Classic Zinc Finger"/>
    <property type="match status" value="2"/>
</dbReference>
<evidence type="ECO:0000256" key="3">
    <source>
        <dbReference type="ARBA" id="ARBA00022989"/>
    </source>
</evidence>
<evidence type="ECO:0000256" key="1">
    <source>
        <dbReference type="ARBA" id="ARBA00022475"/>
    </source>
</evidence>
<name>A0A085JD67_9GAMM</name>
<reference evidence="9 10" key="1">
    <citation type="submission" date="2014-05" db="EMBL/GenBank/DDBJ databases">
        <title>ATOL: Assembling a taxonomically balanced genome-scale reconstruction of the evolutionary history of the Enterobacteriaceae.</title>
        <authorList>
            <person name="Plunkett G.III."/>
            <person name="Neeno-Eckwall E.C."/>
            <person name="Glasner J.D."/>
            <person name="Perna N.T."/>
        </authorList>
    </citation>
    <scope>NUCLEOTIDE SEQUENCE [LARGE SCALE GENOMIC DNA]</scope>
    <source>
        <strain evidence="9 10">ATCC 33301</strain>
    </source>
</reference>
<dbReference type="Proteomes" id="UP000028602">
    <property type="component" value="Unassembled WGS sequence"/>
</dbReference>
<evidence type="ECO:0000256" key="8">
    <source>
        <dbReference type="SAM" id="MobiDB-lite"/>
    </source>
</evidence>
<organism evidence="9 10">
    <name type="scientific">Tatumella ptyseos ATCC 33301</name>
    <dbReference type="NCBI Taxonomy" id="1005995"/>
    <lineage>
        <taxon>Bacteria</taxon>
        <taxon>Pseudomonadati</taxon>
        <taxon>Pseudomonadota</taxon>
        <taxon>Gammaproteobacteria</taxon>
        <taxon>Enterobacterales</taxon>
        <taxon>Erwiniaceae</taxon>
        <taxon>Tatumella</taxon>
    </lineage>
</organism>
<dbReference type="OrthoDB" id="9814591at2"/>
<comment type="catalytic activity">
    <reaction evidence="7">
        <text>a peptidoglycan chain = a peptidoglycan chain with N-acetyl-1,6-anhydromuramyl-[peptide] at the reducing end + a peptidoglycan chain with N-acetylglucosamine at the non-reducing end.</text>
        <dbReference type="EC" id="4.2.2.29"/>
    </reaction>
</comment>
<evidence type="ECO:0000256" key="6">
    <source>
        <dbReference type="ARBA" id="ARBA00023316"/>
    </source>
</evidence>
<dbReference type="HAMAP" id="MF_02065">
    <property type="entry name" value="MltG"/>
    <property type="match status" value="1"/>
</dbReference>
<dbReference type="EC" id="4.2.2.29" evidence="7"/>
<dbReference type="GO" id="GO:0008932">
    <property type="term" value="F:lytic endotransglycosylase activity"/>
    <property type="evidence" value="ECO:0007669"/>
    <property type="project" value="UniProtKB-UniRule"/>
</dbReference>
<dbReference type="GO" id="GO:0009252">
    <property type="term" value="P:peptidoglycan biosynthetic process"/>
    <property type="evidence" value="ECO:0007669"/>
    <property type="project" value="UniProtKB-UniRule"/>
</dbReference>
<keyword evidence="7" id="KW-0997">Cell inner membrane</keyword>
<dbReference type="AlphaFoldDB" id="A0A085JD67"/>
<sequence length="387" mass="42200">MQKKIKFTLGLVVVAGALIAGGVWKTRQLAGSPLLISQQTIYTLPAGSGRVALEQQLEEQHIIPDSFWFGWLLKAEPDLARFKAGTYRLTPGMTVRQLLQLLASGKEAQFPVRFIEGQHLTEWLKTLRDAPYLRHELKDDQLSTVAAALRLSPDDTEGWFYPDTYLYTAHMSDLSLLEQAHQRMVKEVSNVWESRDAGLPYKDQNQLLTMASLIEKETALSSERGIIASVFINRLRLGMKLQTDPTVIYGLGDRYTGALSRKDLETPTAYNTYVIPGLPPGPIAIPSIASLQAAAHPPVTGYLYFVANGRGGHTFTTNLASHNRAVQVWRTLEVKRAAEAKSAGSAPAPGAAADSQAHDAQTPSAPSTASGADPAVKGQDKKTANEK</sequence>
<dbReference type="GO" id="GO:0071555">
    <property type="term" value="P:cell wall organization"/>
    <property type="evidence" value="ECO:0007669"/>
    <property type="project" value="UniProtKB-KW"/>
</dbReference>
<dbReference type="EMBL" id="JMPR01000038">
    <property type="protein sequence ID" value="KFD18413.1"/>
    <property type="molecule type" value="Genomic_DNA"/>
</dbReference>
<protein>
    <recommendedName>
        <fullName evidence="7">Endolytic murein transglycosylase</fullName>
        <ecNumber evidence="7">4.2.2.29</ecNumber>
    </recommendedName>
    <alternativeName>
        <fullName evidence="7">Peptidoglycan lytic transglycosylase</fullName>
    </alternativeName>
    <alternativeName>
        <fullName evidence="7">Peptidoglycan polymerization terminase</fullName>
    </alternativeName>
</protein>
<evidence type="ECO:0000256" key="4">
    <source>
        <dbReference type="ARBA" id="ARBA00023136"/>
    </source>
</evidence>
<dbReference type="RefSeq" id="WP_025901774.1">
    <property type="nucleotide sequence ID" value="NZ_ATMJ01000001.1"/>
</dbReference>
<keyword evidence="1 7" id="KW-1003">Cell membrane</keyword>
<feature type="compositionally biased region" description="Low complexity" evidence="8">
    <location>
        <begin position="340"/>
        <end position="361"/>
    </location>
</feature>
<keyword evidence="4 7" id="KW-0472">Membrane</keyword>
<dbReference type="Pfam" id="PF02618">
    <property type="entry name" value="YceG"/>
    <property type="match status" value="1"/>
</dbReference>
<dbReference type="FunFam" id="3.30.160.60:FF:000242">
    <property type="entry name" value="Endolytic murein transglycosylase"/>
    <property type="match status" value="1"/>
</dbReference>
<feature type="compositionally biased region" description="Basic and acidic residues" evidence="8">
    <location>
        <begin position="378"/>
        <end position="387"/>
    </location>
</feature>
<comment type="similarity">
    <text evidence="7">Belongs to the transglycosylase MltG family.</text>
</comment>
<keyword evidence="5 7" id="KW-0456">Lyase</keyword>
<evidence type="ECO:0000256" key="7">
    <source>
        <dbReference type="HAMAP-Rule" id="MF_02065"/>
    </source>
</evidence>
<gene>
    <name evidence="7" type="primary">mltG</name>
    <name evidence="9" type="ORF">GTPT_2603</name>
</gene>
<comment type="function">
    <text evidence="7">Functions as a peptidoglycan terminase that cleaves nascent peptidoglycan strands endolytically to terminate their elongation.</text>
</comment>
<dbReference type="FunFam" id="3.30.160.60:FF:000497">
    <property type="entry name" value="Endolytic murein transglycosylase"/>
    <property type="match status" value="1"/>
</dbReference>
<accession>A0A085JD67</accession>
<evidence type="ECO:0000313" key="10">
    <source>
        <dbReference type="Proteomes" id="UP000028602"/>
    </source>
</evidence>
<keyword evidence="10" id="KW-1185">Reference proteome</keyword>
<feature type="region of interest" description="Disordered" evidence="8">
    <location>
        <begin position="339"/>
        <end position="387"/>
    </location>
</feature>
<evidence type="ECO:0000313" key="9">
    <source>
        <dbReference type="EMBL" id="KFD18413.1"/>
    </source>
</evidence>
<keyword evidence="6 7" id="KW-0961">Cell wall biogenesis/degradation</keyword>